<accession>A0A6A7VUX8</accession>
<gene>
    <name evidence="1" type="ORF">F7D97_13370</name>
</gene>
<dbReference type="EMBL" id="VZCY01000107">
    <property type="protein sequence ID" value="MQN10879.1"/>
    <property type="molecule type" value="Genomic_DNA"/>
</dbReference>
<proteinExistence type="predicted"/>
<sequence length="64" mass="7422">MKINLLDWVYALGDKTKPFSVREIIGNRLALSAPDYTRLYLGMEEVEKITDEKMLLRLGNVECF</sequence>
<dbReference type="Proteomes" id="UP000406735">
    <property type="component" value="Unassembled WGS sequence"/>
</dbReference>
<evidence type="ECO:0000313" key="2">
    <source>
        <dbReference type="Proteomes" id="UP000406735"/>
    </source>
</evidence>
<dbReference type="RefSeq" id="WP_153080624.1">
    <property type="nucleotide sequence ID" value="NZ_VZAU01000083.1"/>
</dbReference>
<evidence type="ECO:0000313" key="1">
    <source>
        <dbReference type="EMBL" id="MQN10879.1"/>
    </source>
</evidence>
<reference evidence="1 2" key="1">
    <citation type="submission" date="2019-09" db="EMBL/GenBank/DDBJ databases">
        <title>Distinct polysaccharide growth profiles of human intestinal Prevotella copri isolates.</title>
        <authorList>
            <person name="Fehlner-Peach H."/>
            <person name="Magnabosco C."/>
            <person name="Raghavan V."/>
            <person name="Scher J.U."/>
            <person name="Tett A."/>
            <person name="Cox L.M."/>
            <person name="Gottsegen C."/>
            <person name="Watters A."/>
            <person name="Wiltshire- Gordon J.D."/>
            <person name="Segata N."/>
            <person name="Bonneau R."/>
            <person name="Littman D.R."/>
        </authorList>
    </citation>
    <scope>NUCLEOTIDE SEQUENCE [LARGE SCALE GENOMIC DNA]</scope>
    <source>
        <strain evidence="2">iK21513</strain>
    </source>
</reference>
<comment type="caution">
    <text evidence="1">The sequence shown here is derived from an EMBL/GenBank/DDBJ whole genome shotgun (WGS) entry which is preliminary data.</text>
</comment>
<dbReference type="AlphaFoldDB" id="A0A6A7VUX8"/>
<name>A0A6A7VUX8_9BACT</name>
<protein>
    <submittedName>
        <fullName evidence="1">Uncharacterized protein</fullName>
    </submittedName>
</protein>
<organism evidence="1 2">
    <name type="scientific">Segatella copri</name>
    <dbReference type="NCBI Taxonomy" id="165179"/>
    <lineage>
        <taxon>Bacteria</taxon>
        <taxon>Pseudomonadati</taxon>
        <taxon>Bacteroidota</taxon>
        <taxon>Bacteroidia</taxon>
        <taxon>Bacteroidales</taxon>
        <taxon>Prevotellaceae</taxon>
        <taxon>Segatella</taxon>
    </lineage>
</organism>